<protein>
    <submittedName>
        <fullName evidence="6">Golgi phosphoprotein 3 (GPP34)</fullName>
    </submittedName>
</protein>
<keyword evidence="4 5" id="KW-0472">Membrane</keyword>
<sequence length="396" mass="42360">MAGRRAAGGSASGRRAFWRPIPWWLAIPFAIVFGVLAVVVAEVADDRPMRPDVGYVVSQPDFCHIGVAADPDADRPDVTISSKSGDSCTRWDKGTRLYYNAAAPRVPPGQTPGTGNRAWGIAILVILAAIGVASAVHDLVLRRRRRAARDSQAAELAVRPLSPGKTYDRISTAEDLVSIALDPGAGRVALGGSDRVLGGALLVDLARAGAVTVTGTSAGTRVEVLSSVELEDPMLRAAQWRLRSQGLEGEQPENWRERLLLSWFERRNTKPLKIGEACSRLTGEHLDLPAGEVRRQVLDRVTSSGAVESGTHQIDSYTTSQPAPLDELRADLQAVLRGERAPDQRTGSLIALLDATGRLDLLGTRTEIDPRGVADGEWADDSVRAIISGVRAPQGS</sequence>
<dbReference type="GO" id="GO:0070273">
    <property type="term" value="F:phosphatidylinositol-4-phosphate binding"/>
    <property type="evidence" value="ECO:0007669"/>
    <property type="project" value="InterPro"/>
</dbReference>
<keyword evidence="5" id="KW-1133">Transmembrane helix</keyword>
<evidence type="ECO:0000256" key="5">
    <source>
        <dbReference type="SAM" id="Phobius"/>
    </source>
</evidence>
<evidence type="ECO:0000313" key="7">
    <source>
        <dbReference type="Proteomes" id="UP000199103"/>
    </source>
</evidence>
<dbReference type="GO" id="GO:0005737">
    <property type="term" value="C:cytoplasm"/>
    <property type="evidence" value="ECO:0007669"/>
    <property type="project" value="UniProtKB-ARBA"/>
</dbReference>
<dbReference type="Proteomes" id="UP000199103">
    <property type="component" value="Chromosome I"/>
</dbReference>
<dbReference type="RefSeq" id="WP_091531124.1">
    <property type="nucleotide sequence ID" value="NZ_LT629772.1"/>
</dbReference>
<keyword evidence="7" id="KW-1185">Reference proteome</keyword>
<dbReference type="InterPro" id="IPR038261">
    <property type="entry name" value="GPP34-like_sf"/>
</dbReference>
<evidence type="ECO:0000313" key="6">
    <source>
        <dbReference type="EMBL" id="SDT46550.1"/>
    </source>
</evidence>
<dbReference type="EMBL" id="LT629772">
    <property type="protein sequence ID" value="SDT46550.1"/>
    <property type="molecule type" value="Genomic_DNA"/>
</dbReference>
<reference evidence="6 7" key="1">
    <citation type="submission" date="2016-10" db="EMBL/GenBank/DDBJ databases">
        <authorList>
            <person name="de Groot N.N."/>
        </authorList>
    </citation>
    <scope>NUCLEOTIDE SEQUENCE [LARGE SCALE GENOMIC DNA]</scope>
    <source>
        <strain evidence="6 7">DSM 21800</strain>
    </source>
</reference>
<dbReference type="OrthoDB" id="4962633at2"/>
<dbReference type="InterPro" id="IPR008628">
    <property type="entry name" value="GPP34-like"/>
</dbReference>
<keyword evidence="2" id="KW-0333">Golgi apparatus</keyword>
<dbReference type="Pfam" id="PF05719">
    <property type="entry name" value="GPP34"/>
    <property type="match status" value="1"/>
</dbReference>
<keyword evidence="5" id="KW-0812">Transmembrane</keyword>
<gene>
    <name evidence="6" type="ORF">SAMN04489812_6021</name>
</gene>
<comment type="subcellular location">
    <subcellularLocation>
        <location evidence="1">Golgi apparatus membrane</location>
        <topology evidence="1">Peripheral membrane protein</topology>
        <orientation evidence="1">Cytoplasmic side</orientation>
    </subcellularLocation>
</comment>
<organism evidence="6 7">
    <name type="scientific">Microlunatus soli</name>
    <dbReference type="NCBI Taxonomy" id="630515"/>
    <lineage>
        <taxon>Bacteria</taxon>
        <taxon>Bacillati</taxon>
        <taxon>Actinomycetota</taxon>
        <taxon>Actinomycetes</taxon>
        <taxon>Propionibacteriales</taxon>
        <taxon>Propionibacteriaceae</taxon>
        <taxon>Microlunatus</taxon>
    </lineage>
</organism>
<feature type="transmembrane region" description="Helical" evidence="5">
    <location>
        <begin position="118"/>
        <end position="141"/>
    </location>
</feature>
<dbReference type="Gene3D" id="1.10.3630.10">
    <property type="entry name" value="yeast vps74-n-term truncation variant domain like"/>
    <property type="match status" value="1"/>
</dbReference>
<evidence type="ECO:0000256" key="4">
    <source>
        <dbReference type="ARBA" id="ARBA00023136"/>
    </source>
</evidence>
<name>A0A1H2AKV8_9ACTN</name>
<dbReference type="GO" id="GO:0012505">
    <property type="term" value="C:endomembrane system"/>
    <property type="evidence" value="ECO:0007669"/>
    <property type="project" value="UniProtKB-ARBA"/>
</dbReference>
<dbReference type="STRING" id="630515.SAMN04489812_6021"/>
<accession>A0A1H2AKV8</accession>
<keyword evidence="3" id="KW-0446">Lipid-binding</keyword>
<dbReference type="AlphaFoldDB" id="A0A1H2AKV8"/>
<evidence type="ECO:0000256" key="2">
    <source>
        <dbReference type="ARBA" id="ARBA00023034"/>
    </source>
</evidence>
<evidence type="ECO:0000256" key="3">
    <source>
        <dbReference type="ARBA" id="ARBA00023121"/>
    </source>
</evidence>
<evidence type="ECO:0000256" key="1">
    <source>
        <dbReference type="ARBA" id="ARBA00004255"/>
    </source>
</evidence>
<proteinExistence type="predicted"/>
<feature type="transmembrane region" description="Helical" evidence="5">
    <location>
        <begin position="21"/>
        <end position="41"/>
    </location>
</feature>